<dbReference type="SUPFAM" id="SSF48452">
    <property type="entry name" value="TPR-like"/>
    <property type="match status" value="1"/>
</dbReference>
<dbReference type="Pfam" id="PF14559">
    <property type="entry name" value="TPR_19"/>
    <property type="match status" value="1"/>
</dbReference>
<keyword evidence="2" id="KW-0175">Coiled coil</keyword>
<name>A0AAE3ZJU6_9ACTN</name>
<dbReference type="PROSITE" id="PS50005">
    <property type="entry name" value="TPR"/>
    <property type="match status" value="1"/>
</dbReference>
<evidence type="ECO:0000256" key="3">
    <source>
        <dbReference type="SAM" id="Phobius"/>
    </source>
</evidence>
<keyword evidence="3" id="KW-0812">Transmembrane</keyword>
<dbReference type="Proteomes" id="UP001183629">
    <property type="component" value="Unassembled WGS sequence"/>
</dbReference>
<keyword evidence="3" id="KW-1133">Transmembrane helix</keyword>
<organism evidence="4 5">
    <name type="scientific">Catenuloplanes niger</name>
    <dbReference type="NCBI Taxonomy" id="587534"/>
    <lineage>
        <taxon>Bacteria</taxon>
        <taxon>Bacillati</taxon>
        <taxon>Actinomycetota</taxon>
        <taxon>Actinomycetes</taxon>
        <taxon>Micromonosporales</taxon>
        <taxon>Micromonosporaceae</taxon>
        <taxon>Catenuloplanes</taxon>
    </lineage>
</organism>
<dbReference type="EMBL" id="JAVDYC010000001">
    <property type="protein sequence ID" value="MDR7321259.1"/>
    <property type="molecule type" value="Genomic_DNA"/>
</dbReference>
<evidence type="ECO:0000256" key="2">
    <source>
        <dbReference type="SAM" id="Coils"/>
    </source>
</evidence>
<reference evidence="4 5" key="1">
    <citation type="submission" date="2023-07" db="EMBL/GenBank/DDBJ databases">
        <title>Sequencing the genomes of 1000 actinobacteria strains.</title>
        <authorList>
            <person name="Klenk H.-P."/>
        </authorList>
    </citation>
    <scope>NUCLEOTIDE SEQUENCE [LARGE SCALE GENOMIC DNA]</scope>
    <source>
        <strain evidence="4 5">DSM 44711</strain>
    </source>
</reference>
<evidence type="ECO:0000256" key="1">
    <source>
        <dbReference type="PROSITE-ProRule" id="PRU00339"/>
    </source>
</evidence>
<dbReference type="Gene3D" id="1.25.40.10">
    <property type="entry name" value="Tetratricopeptide repeat domain"/>
    <property type="match status" value="1"/>
</dbReference>
<keyword evidence="3" id="KW-0472">Membrane</keyword>
<proteinExistence type="predicted"/>
<accession>A0AAE3ZJU6</accession>
<keyword evidence="1" id="KW-0802">TPR repeat</keyword>
<protein>
    <submittedName>
        <fullName evidence="4">Tetratricopeptide (TPR) repeat protein</fullName>
    </submittedName>
</protein>
<feature type="coiled-coil region" evidence="2">
    <location>
        <begin position="96"/>
        <end position="133"/>
    </location>
</feature>
<dbReference type="InterPro" id="IPR019734">
    <property type="entry name" value="TPR_rpt"/>
</dbReference>
<evidence type="ECO:0000313" key="5">
    <source>
        <dbReference type="Proteomes" id="UP001183629"/>
    </source>
</evidence>
<comment type="caution">
    <text evidence="4">The sequence shown here is derived from an EMBL/GenBank/DDBJ whole genome shotgun (WGS) entry which is preliminary data.</text>
</comment>
<dbReference type="AlphaFoldDB" id="A0AAE3ZJU6"/>
<dbReference type="SMART" id="SM00028">
    <property type="entry name" value="TPR"/>
    <property type="match status" value="3"/>
</dbReference>
<dbReference type="RefSeq" id="WP_310410150.1">
    <property type="nucleotide sequence ID" value="NZ_JAVDYC010000001.1"/>
</dbReference>
<keyword evidence="5" id="KW-1185">Reference proteome</keyword>
<feature type="repeat" description="TPR" evidence="1">
    <location>
        <begin position="144"/>
        <end position="177"/>
    </location>
</feature>
<dbReference type="InterPro" id="IPR011990">
    <property type="entry name" value="TPR-like_helical_dom_sf"/>
</dbReference>
<feature type="transmembrane region" description="Helical" evidence="3">
    <location>
        <begin position="20"/>
        <end position="47"/>
    </location>
</feature>
<evidence type="ECO:0000313" key="4">
    <source>
        <dbReference type="EMBL" id="MDR7321259.1"/>
    </source>
</evidence>
<sequence>MRGAEPPPDPARFADLIVEWSGLVLAGFALLMTVMTIIFVAAGFLGIREVRSIRAIRLRARLEQEVQRSIANDVIDRGNQAVLTGEQLADVSQSLLAEARRSVEHITDALQKVEEQAARVAEMEARLQDSLADFDGRLSRQVEVNYLFARGEDSYNRSRYTRAIEFWKRAAEVDPQNGRVRYRMGRALTNIGDDKRALAHLEAAIERGIPEDLGERGLALFYRYSKPERAFRHALRATEINGESSEHWDLLGLLYRDSGDFVRSREAHGKAEAVGDEPVVPPFFLALLEAQANAIQRARGCSERAVQRLDRSDDGAPVRFLWASTIRWADAVLRADYDRADRHAAELRDSGITARRAHEVCDHMDFLLRALGREEHRRRYVEPIEQQAMRR</sequence>
<gene>
    <name evidence="4" type="ORF">J2S44_001509</name>
</gene>